<evidence type="ECO:0000313" key="1">
    <source>
        <dbReference type="EMBL" id="GKX56356.1"/>
    </source>
</evidence>
<dbReference type="AlphaFoldDB" id="A0AAV5N6H1"/>
<evidence type="ECO:0000313" key="2">
    <source>
        <dbReference type="Proteomes" id="UP001058124"/>
    </source>
</evidence>
<comment type="caution">
    <text evidence="1">The sequence shown here is derived from an EMBL/GenBank/DDBJ whole genome shotgun (WGS) entry which is preliminary data.</text>
</comment>
<dbReference type="EMBL" id="BRLH01000005">
    <property type="protein sequence ID" value="GKX56356.1"/>
    <property type="molecule type" value="Genomic_DNA"/>
</dbReference>
<evidence type="ECO:0008006" key="3">
    <source>
        <dbReference type="Google" id="ProtNLM"/>
    </source>
</evidence>
<sequence>MALTKEGYAVKRLAELKKEYDRLLINRFGPINTQPDSVIGQLEGIWAEALANIYEQAQDTYHAMYPFSAEGVSLDGAVSYVGITRFAATATWTIAAVYGRESTLLKSGAQASDGVQRYQSVLDAVISRANAIDTLIDVAVQNGADYVLNVNGTLISYVSGLNATLEEIASGLGEQLNPEAIRYEVKDKSLRVFAADGVTPFALSVGERMQFSRIGSPARFVAMNEGRKVLPQGALREIVTPRSGWDEVCNLIEGVTGRERESDTELRTRFEQSRQSLGSATVKAIRARLIQDVSGVSEVRIFENRTNQTSEDGIPPHAFEALVVGGSDQSVADALWKHKPAGIETYGANSMLVKDENGDGQRICFSRAAQKYAWIRVRVTGLYDEEALPQDVISTIKRSVMSYGETLSIGEDIILQRMLGPIYANTTGLSQITIEAAVTESPDASPDYGSDNIAIDKRSTAVFDDARLEVIGL</sequence>
<dbReference type="RefSeq" id="WP_027274613.1">
    <property type="nucleotide sequence ID" value="NZ_BRLH01000005.1"/>
</dbReference>
<keyword evidence="2" id="KW-1185">Reference proteome</keyword>
<proteinExistence type="predicted"/>
<name>A0AAV5N6H1_9GAMM</name>
<organism evidence="1 2">
    <name type="scientific">Leminorella grimontii</name>
    <dbReference type="NCBI Taxonomy" id="82981"/>
    <lineage>
        <taxon>Bacteria</taxon>
        <taxon>Pseudomonadati</taxon>
        <taxon>Pseudomonadota</taxon>
        <taxon>Gammaproteobacteria</taxon>
        <taxon>Enterobacterales</taxon>
        <taxon>Budviciaceae</taxon>
        <taxon>Leminorella</taxon>
    </lineage>
</organism>
<protein>
    <recommendedName>
        <fullName evidence="3">Baseplate protein J-like domain-containing protein</fullName>
    </recommendedName>
</protein>
<dbReference type="Proteomes" id="UP001058124">
    <property type="component" value="Unassembled WGS sequence"/>
</dbReference>
<reference evidence="1" key="1">
    <citation type="submission" date="2022-06" db="EMBL/GenBank/DDBJ databases">
        <title>Draft genome sequences of Leminorella grimontii str. JCM5902.</title>
        <authorList>
            <person name="Wakabayashi Y."/>
            <person name="Kojima K."/>
        </authorList>
    </citation>
    <scope>NUCLEOTIDE SEQUENCE</scope>
    <source>
        <strain evidence="1">JCM 5902</strain>
    </source>
</reference>
<accession>A0AAV5N6H1</accession>
<gene>
    <name evidence="1" type="ORF">SOASR030_24680</name>
</gene>